<evidence type="ECO:0000256" key="6">
    <source>
        <dbReference type="HAMAP-Rule" id="MF_03102"/>
    </source>
</evidence>
<dbReference type="GO" id="GO:0007031">
    <property type="term" value="P:peroxisome organization"/>
    <property type="evidence" value="ECO:0007669"/>
    <property type="project" value="EnsemblFungi"/>
</dbReference>
<evidence type="ECO:0000256" key="2">
    <source>
        <dbReference type="ARBA" id="ARBA00022692"/>
    </source>
</evidence>
<dbReference type="GO" id="GO:0051654">
    <property type="term" value="P:establishment of mitochondrion localization"/>
    <property type="evidence" value="ECO:0007669"/>
    <property type="project" value="EnsemblFungi"/>
</dbReference>
<keyword evidence="3 6" id="KW-1000">Mitochondrion outer membrane</keyword>
<comment type="subcellular location">
    <subcellularLocation>
        <location evidence="6">Mitochondrion outer membrane</location>
        <topology evidence="6">Multi-pass membrane protein</topology>
    </subcellularLocation>
    <text evidence="6">The ERMES/MDM complex localizes to a few discrete foci (around 10 per single cell), that represent mitochondria-endoplasmic reticulum junctions. These foci are often found next to mtDNA nucleoids.</text>
</comment>
<keyword evidence="2 6" id="KW-0812">Transmembrane</keyword>
<comment type="function">
    <text evidence="6">Component of the ERMES/MDM complex, which serves as a molecular tether to connect the endoplasmic reticulum and mitochondria. Components of this complex are involved in the control of mitochondrial shape and protein biogenesis and may function in phospholipid exchange. MDM10 is involved in the late assembly steps of the general translocase of the mitochondrial outer membrane (TOM complex). Functions in the TOM40-specific route of the assembly of outer membrane beta-barrel proteins, including the association of TOM40 with the receptor TOM22 and small TOM proteins. Can associate with the SAM(core) complex as well as the MDM12-MMM1 complex, both involved in late steps of the major beta-barrel assembly pathway, that is responsible for biogenesis of all outer membrane beta-barrel proteins. May act as a switch that shuttles between both complexes and channels precursor proteins into the TOM40-specific pathway. Plays a role in mitochondrial morphology and in the inheritance of mitochondria.</text>
</comment>
<dbReference type="GO" id="GO:0032865">
    <property type="term" value="C:ERMES complex"/>
    <property type="evidence" value="ECO:0007669"/>
    <property type="project" value="UniProtKB-UniRule"/>
</dbReference>
<evidence type="ECO:0000256" key="4">
    <source>
        <dbReference type="ARBA" id="ARBA00023128"/>
    </source>
</evidence>
<name>G9A012_TORDE</name>
<accession>G9A012</accession>
<dbReference type="GeneID" id="11501449"/>
<comment type="similarity">
    <text evidence="6">Belongs to the MDM10 family.</text>
</comment>
<dbReference type="InterPro" id="IPR027539">
    <property type="entry name" value="Mdm10"/>
</dbReference>
<sequence>MMLDYMDYISRAFEQSTNWNRDNSYANITATTSALIDFSVPSAFEFQVSNASTPFTFNTMRVSTRNVFNGSLTYLYTDADNLEKIVSDSGSIDLQNVTETYRYFQPFYNNHKLAAPTDGKTVGKSLYYGRMFYPNSNLEAMLIKTLDPHKQLKIKWLSTFDDFNILTCYWQRDTGRDSQEVIFSTNDLLCGYRFLHNFIGKPSKMKNSLYNNSSLSLGAELWLGLITLSPGCSTTLRYCTHAPNTGRPLTLTLKWNPIFGNLSSSYSAKTSSNTTVCAKYDFNLYSIDSNLSFGVELWRRGNSAKAMSQYQDVSQTFGKDENLMYHHLVPDLSQEQASPQTRKDLVEKQQLLNDLTTAFSSSLRKIDREKTMIEEFQNNLHHANFTSVWKLSTSLRDANLKVLWEGKFKGFLISAGAEVSKASPLLQSSSSEKLPSYLSKFGVQLQYST</sequence>
<organism evidence="7 8">
    <name type="scientific">Torulaspora delbrueckii</name>
    <name type="common">Yeast</name>
    <name type="synonym">Candida colliculosa</name>
    <dbReference type="NCBI Taxonomy" id="4950"/>
    <lineage>
        <taxon>Eukaryota</taxon>
        <taxon>Fungi</taxon>
        <taxon>Dikarya</taxon>
        <taxon>Ascomycota</taxon>
        <taxon>Saccharomycotina</taxon>
        <taxon>Saccharomycetes</taxon>
        <taxon>Saccharomycetales</taxon>
        <taxon>Saccharomycetaceae</taxon>
        <taxon>Torulaspora</taxon>
    </lineage>
</organism>
<dbReference type="FunCoup" id="G9A012">
    <property type="interactions" value="88"/>
</dbReference>
<comment type="subunit">
    <text evidence="6">Component of the ER-mitochondria encounter structure (ERMES) or MDM complex, composed of MMM1, MDM10, MDM12 and MDM34. Associates with the mitochondrial outer membrane sorting assembly machinery SAM(core) complex.</text>
</comment>
<dbReference type="RefSeq" id="XP_003683417.1">
    <property type="nucleotide sequence ID" value="XM_003683369.1"/>
</dbReference>
<dbReference type="eggNOG" id="ENOG502QUN5">
    <property type="taxonomic scope" value="Eukaryota"/>
</dbReference>
<dbReference type="PANTHER" id="PTHR28035">
    <property type="entry name" value="MITOCHONDRIAL DISTRIBUTION AND MORPHOLOGY PROTEIN 10"/>
    <property type="match status" value="1"/>
</dbReference>
<gene>
    <name evidence="7" type="primary">TDEL0H03470</name>
    <name evidence="6" type="synonym">MDM10</name>
    <name evidence="7" type="ORF">TDEL_0H03470</name>
</gene>
<dbReference type="STRING" id="1076872.G9A012"/>
<evidence type="ECO:0000313" key="8">
    <source>
        <dbReference type="Proteomes" id="UP000005627"/>
    </source>
</evidence>
<evidence type="ECO:0000256" key="5">
    <source>
        <dbReference type="ARBA" id="ARBA00023136"/>
    </source>
</evidence>
<dbReference type="HOGENOM" id="CLU_026505_0_0_1"/>
<dbReference type="GO" id="GO:0001401">
    <property type="term" value="C:SAM complex"/>
    <property type="evidence" value="ECO:0007669"/>
    <property type="project" value="EnsemblFungi"/>
</dbReference>
<dbReference type="GO" id="GO:0015914">
    <property type="term" value="P:phospholipid transport"/>
    <property type="evidence" value="ECO:0007669"/>
    <property type="project" value="EnsemblFungi"/>
</dbReference>
<dbReference type="KEGG" id="tdl:TDEL_0H03470"/>
<evidence type="ECO:0000313" key="7">
    <source>
        <dbReference type="EMBL" id="CCE94206.1"/>
    </source>
</evidence>
<dbReference type="EMBL" id="HE616749">
    <property type="protein sequence ID" value="CCE94206.1"/>
    <property type="molecule type" value="Genomic_DNA"/>
</dbReference>
<dbReference type="Proteomes" id="UP000005627">
    <property type="component" value="Chromosome 8"/>
</dbReference>
<dbReference type="InParanoid" id="G9A012"/>
<dbReference type="OrthoDB" id="2103793at2759"/>
<dbReference type="AlphaFoldDB" id="G9A012"/>
<keyword evidence="1 6" id="KW-1134">Transmembrane beta strand</keyword>
<dbReference type="GO" id="GO:0070096">
    <property type="term" value="P:mitochondrial outer membrane translocase complex assembly"/>
    <property type="evidence" value="ECO:0007669"/>
    <property type="project" value="UniProtKB-UniRule"/>
</dbReference>
<dbReference type="HAMAP" id="MF_03102">
    <property type="entry name" value="Mdm10"/>
    <property type="match status" value="1"/>
</dbReference>
<keyword evidence="5 6" id="KW-0472">Membrane</keyword>
<protein>
    <recommendedName>
        <fullName evidence="6">Mitochondrial distribution and morphology protein 10</fullName>
    </recommendedName>
    <alternativeName>
        <fullName evidence="6">Mitochondrial inheritance component MDM10</fullName>
    </alternativeName>
</protein>
<comment type="domain">
    <text evidence="6">Lacks alpha-helical transmembrane segments, suggesting that it resides in the membrane via beta-sheet conformations similar to those predicted for other outer membrane proteins and porin.</text>
</comment>
<dbReference type="PANTHER" id="PTHR28035:SF1">
    <property type="entry name" value="MITOCHONDRIAL DISTRIBUTION AND MORPHOLOGY PROTEIN 10"/>
    <property type="match status" value="1"/>
</dbReference>
<proteinExistence type="inferred from homology"/>
<keyword evidence="8" id="KW-1185">Reference proteome</keyword>
<evidence type="ECO:0000256" key="3">
    <source>
        <dbReference type="ARBA" id="ARBA00022787"/>
    </source>
</evidence>
<keyword evidence="4 6" id="KW-0496">Mitochondrion</keyword>
<evidence type="ECO:0000256" key="1">
    <source>
        <dbReference type="ARBA" id="ARBA00022452"/>
    </source>
</evidence>
<dbReference type="Pfam" id="PF12519">
    <property type="entry name" value="MDM10"/>
    <property type="match status" value="1"/>
</dbReference>
<dbReference type="GO" id="GO:0045040">
    <property type="term" value="P:protein insertion into mitochondrial outer membrane"/>
    <property type="evidence" value="ECO:0007669"/>
    <property type="project" value="UniProtKB-UniRule"/>
</dbReference>
<dbReference type="GO" id="GO:1990456">
    <property type="term" value="P:mitochondrion-endoplasmic reticulum membrane tethering"/>
    <property type="evidence" value="ECO:0007669"/>
    <property type="project" value="UniProtKB-UniRule"/>
</dbReference>
<reference evidence="7 8" key="1">
    <citation type="journal article" date="2011" name="Proc. Natl. Acad. Sci. U.S.A.">
        <title>Evolutionary erosion of yeast sex chromosomes by mating-type switching accidents.</title>
        <authorList>
            <person name="Gordon J.L."/>
            <person name="Armisen D."/>
            <person name="Proux-Wera E."/>
            <person name="Oheigeartaigh S.S."/>
            <person name="Byrne K.P."/>
            <person name="Wolfe K.H."/>
        </authorList>
    </citation>
    <scope>NUCLEOTIDE SEQUENCE [LARGE SCALE GENOMIC DNA]</scope>
    <source>
        <strain evidence="8">ATCC 10662 / CBS 1146 / NBRC 0425 / NCYC 2629 / NRRL Y-866</strain>
    </source>
</reference>